<proteinExistence type="predicted"/>
<evidence type="ECO:0000256" key="8">
    <source>
        <dbReference type="SAM" id="SignalP"/>
    </source>
</evidence>
<feature type="compositionally biased region" description="Low complexity" evidence="6">
    <location>
        <begin position="757"/>
        <end position="781"/>
    </location>
</feature>
<dbReference type="PROSITE" id="PS51450">
    <property type="entry name" value="LRR"/>
    <property type="match status" value="1"/>
</dbReference>
<feature type="domain" description="Ig-like" evidence="9">
    <location>
        <begin position="261"/>
        <end position="354"/>
    </location>
</feature>
<dbReference type="Gene3D" id="3.80.10.10">
    <property type="entry name" value="Ribonuclease Inhibitor"/>
    <property type="match status" value="2"/>
</dbReference>
<dbReference type="InterPro" id="IPR013098">
    <property type="entry name" value="Ig_I-set"/>
</dbReference>
<dbReference type="InterPro" id="IPR000483">
    <property type="entry name" value="Cys-rich_flank_reg_C"/>
</dbReference>
<organism evidence="10 11">
    <name type="scientific">Cotesia glomerata</name>
    <name type="common">Lepidopteran parasitic wasp</name>
    <name type="synonym">Apanteles glomeratus</name>
    <dbReference type="NCBI Taxonomy" id="32391"/>
    <lineage>
        <taxon>Eukaryota</taxon>
        <taxon>Metazoa</taxon>
        <taxon>Ecdysozoa</taxon>
        <taxon>Arthropoda</taxon>
        <taxon>Hexapoda</taxon>
        <taxon>Insecta</taxon>
        <taxon>Pterygota</taxon>
        <taxon>Neoptera</taxon>
        <taxon>Endopterygota</taxon>
        <taxon>Hymenoptera</taxon>
        <taxon>Apocrita</taxon>
        <taxon>Ichneumonoidea</taxon>
        <taxon>Braconidae</taxon>
        <taxon>Microgastrinae</taxon>
        <taxon>Cotesia</taxon>
    </lineage>
</organism>
<dbReference type="FunFam" id="3.80.10.10:FF:000082">
    <property type="entry name" value="Leucine-rich repeat-containing 24"/>
    <property type="match status" value="1"/>
</dbReference>
<keyword evidence="7" id="KW-0812">Transmembrane</keyword>
<evidence type="ECO:0000256" key="1">
    <source>
        <dbReference type="ARBA" id="ARBA00022614"/>
    </source>
</evidence>
<keyword evidence="7" id="KW-0472">Membrane</keyword>
<feature type="compositionally biased region" description="Acidic residues" evidence="6">
    <location>
        <begin position="800"/>
        <end position="810"/>
    </location>
</feature>
<dbReference type="Proteomes" id="UP000826195">
    <property type="component" value="Unassembled WGS sequence"/>
</dbReference>
<keyword evidence="5" id="KW-0325">Glycoprotein</keyword>
<accession>A0AAV7IQP4</accession>
<evidence type="ECO:0000259" key="9">
    <source>
        <dbReference type="PROSITE" id="PS50835"/>
    </source>
</evidence>
<evidence type="ECO:0000256" key="2">
    <source>
        <dbReference type="ARBA" id="ARBA00022729"/>
    </source>
</evidence>
<feature type="compositionally biased region" description="Low complexity" evidence="6">
    <location>
        <begin position="534"/>
        <end position="562"/>
    </location>
</feature>
<dbReference type="InterPro" id="IPR003591">
    <property type="entry name" value="Leu-rich_rpt_typical-subtyp"/>
</dbReference>
<keyword evidence="4" id="KW-1015">Disulfide bond</keyword>
<dbReference type="InterPro" id="IPR003599">
    <property type="entry name" value="Ig_sub"/>
</dbReference>
<feature type="region of interest" description="Disordered" evidence="6">
    <location>
        <begin position="600"/>
        <end position="619"/>
    </location>
</feature>
<dbReference type="Pfam" id="PF13855">
    <property type="entry name" value="LRR_8"/>
    <property type="match status" value="2"/>
</dbReference>
<keyword evidence="1" id="KW-0433">Leucine-rich repeat</keyword>
<dbReference type="SUPFAM" id="SSF48726">
    <property type="entry name" value="Immunoglobulin"/>
    <property type="match status" value="1"/>
</dbReference>
<dbReference type="InterPro" id="IPR013783">
    <property type="entry name" value="Ig-like_fold"/>
</dbReference>
<dbReference type="PANTHER" id="PTHR45842:SF12">
    <property type="entry name" value="KEKKON 5, ISOFORM A"/>
    <property type="match status" value="1"/>
</dbReference>
<evidence type="ECO:0000256" key="7">
    <source>
        <dbReference type="SAM" id="Phobius"/>
    </source>
</evidence>
<feature type="compositionally biased region" description="Pro residues" evidence="6">
    <location>
        <begin position="673"/>
        <end position="696"/>
    </location>
</feature>
<keyword evidence="3" id="KW-0677">Repeat</keyword>
<dbReference type="GO" id="GO:0071944">
    <property type="term" value="C:cell periphery"/>
    <property type="evidence" value="ECO:0007669"/>
    <property type="project" value="UniProtKB-ARBA"/>
</dbReference>
<feature type="transmembrane region" description="Helical" evidence="7">
    <location>
        <begin position="373"/>
        <end position="396"/>
    </location>
</feature>
<evidence type="ECO:0000313" key="11">
    <source>
        <dbReference type="Proteomes" id="UP000826195"/>
    </source>
</evidence>
<evidence type="ECO:0000256" key="3">
    <source>
        <dbReference type="ARBA" id="ARBA00022737"/>
    </source>
</evidence>
<dbReference type="SMART" id="SM00082">
    <property type="entry name" value="LRRCT"/>
    <property type="match status" value="1"/>
</dbReference>
<dbReference type="SMART" id="SM00409">
    <property type="entry name" value="IG"/>
    <property type="match status" value="1"/>
</dbReference>
<dbReference type="InterPro" id="IPR003598">
    <property type="entry name" value="Ig_sub2"/>
</dbReference>
<dbReference type="EMBL" id="JAHXZJ010000747">
    <property type="protein sequence ID" value="KAH0557390.1"/>
    <property type="molecule type" value="Genomic_DNA"/>
</dbReference>
<feature type="chain" id="PRO_5043809661" description="Ig-like domain-containing protein" evidence="8">
    <location>
        <begin position="19"/>
        <end position="810"/>
    </location>
</feature>
<reference evidence="10 11" key="1">
    <citation type="journal article" date="2021" name="J. Hered.">
        <title>A chromosome-level genome assembly of the parasitoid wasp, Cotesia glomerata (Hymenoptera: Braconidae).</title>
        <authorList>
            <person name="Pinto B.J."/>
            <person name="Weis J.J."/>
            <person name="Gamble T."/>
            <person name="Ode P.J."/>
            <person name="Paul R."/>
            <person name="Zaspel J.M."/>
        </authorList>
    </citation>
    <scope>NUCLEOTIDE SEQUENCE [LARGE SCALE GENOMIC DNA]</scope>
    <source>
        <strain evidence="10">CgM1</strain>
    </source>
</reference>
<dbReference type="InterPro" id="IPR050467">
    <property type="entry name" value="LRFN"/>
</dbReference>
<dbReference type="InterPro" id="IPR032675">
    <property type="entry name" value="LRR_dom_sf"/>
</dbReference>
<protein>
    <recommendedName>
        <fullName evidence="9">Ig-like domain-containing protein</fullName>
    </recommendedName>
</protein>
<feature type="compositionally biased region" description="Polar residues" evidence="6">
    <location>
        <begin position="520"/>
        <end position="532"/>
    </location>
</feature>
<comment type="caution">
    <text evidence="10">The sequence shown here is derived from an EMBL/GenBank/DDBJ whole genome shotgun (WGS) entry which is preliminary data.</text>
</comment>
<evidence type="ECO:0000256" key="4">
    <source>
        <dbReference type="ARBA" id="ARBA00023157"/>
    </source>
</evidence>
<feature type="compositionally biased region" description="Polar residues" evidence="6">
    <location>
        <begin position="710"/>
        <end position="722"/>
    </location>
</feature>
<dbReference type="Gene3D" id="2.60.40.10">
    <property type="entry name" value="Immunoglobulins"/>
    <property type="match status" value="1"/>
</dbReference>
<dbReference type="SMART" id="SM00369">
    <property type="entry name" value="LRR_TYP"/>
    <property type="match status" value="6"/>
</dbReference>
<dbReference type="SUPFAM" id="SSF52058">
    <property type="entry name" value="L domain-like"/>
    <property type="match status" value="1"/>
</dbReference>
<evidence type="ECO:0000313" key="10">
    <source>
        <dbReference type="EMBL" id="KAH0557390.1"/>
    </source>
</evidence>
<feature type="region of interest" description="Disordered" evidence="6">
    <location>
        <begin position="512"/>
        <end position="567"/>
    </location>
</feature>
<dbReference type="AlphaFoldDB" id="A0AAV7IQP4"/>
<feature type="compositionally biased region" description="Low complexity" evidence="6">
    <location>
        <begin position="655"/>
        <end position="672"/>
    </location>
</feature>
<gene>
    <name evidence="10" type="ORF">KQX54_005251</name>
</gene>
<name>A0AAV7IQP4_COTGL</name>
<evidence type="ECO:0000256" key="5">
    <source>
        <dbReference type="ARBA" id="ARBA00023180"/>
    </source>
</evidence>
<feature type="region of interest" description="Disordered" evidence="6">
    <location>
        <begin position="635"/>
        <end position="810"/>
    </location>
</feature>
<dbReference type="InterPro" id="IPR007110">
    <property type="entry name" value="Ig-like_dom"/>
</dbReference>
<feature type="compositionally biased region" description="Basic and acidic residues" evidence="6">
    <location>
        <begin position="740"/>
        <end position="752"/>
    </location>
</feature>
<feature type="signal peptide" evidence="8">
    <location>
        <begin position="1"/>
        <end position="18"/>
    </location>
</feature>
<keyword evidence="11" id="KW-1185">Reference proteome</keyword>
<evidence type="ECO:0000256" key="6">
    <source>
        <dbReference type="SAM" id="MobiDB-lite"/>
    </source>
</evidence>
<keyword evidence="7" id="KW-1133">Transmembrane helix</keyword>
<dbReference type="InterPro" id="IPR001611">
    <property type="entry name" value="Leu-rich_rpt"/>
</dbReference>
<dbReference type="PROSITE" id="PS50835">
    <property type="entry name" value="IG_LIKE"/>
    <property type="match status" value="1"/>
</dbReference>
<dbReference type="Pfam" id="PF07679">
    <property type="entry name" value="I-set"/>
    <property type="match status" value="1"/>
</dbReference>
<sequence>MRLSSFLFISLLLRLSNSQEPWDCGPPCKCKWVSGKKTADCTQQNFTHIPSYLLPDTQNLDLTQNHISHVQEGAFTRVGLVNLHKLVMRHCGIHTIHSGAFNGLKIVIEVDLSGNHITNLMPGTFLETQKLRVLLLNHNSLKSLDDGLFHDLEHLQRVEISQNRLERIAENTFKNLPGLLTLALNDNNITSVKLATFENLPKLGSLELRNNPWHCNCHLKKFRNWTLERKLYTKGTTCFLPEVLAGKGWDEVDSNEFACRPKILSIGAYPQIGVGDTVTMWCHALGIPRPQLSWVHRSRVLNNSTKRQTSDRGYYLLDSHDWLNLTITDVIPYDKGEYICIAKSPGGSVERNLTLAIAGDVDSGKTSLISLPLALGLGVTMLIFLLFFLTVCTWYWRRKKRHEGEKSADVTSLEHHGLGEQEKSLITAINPVVKPPRRYEAPSVTSHGTEMTELNRTLLDNDSVFADGVGSIIGVMGGMLDDRSRATPEPHIDSSTLLRGASYRHYPPDLLAFSGGRGASPTSQSSTLPDTRSSTHYQHQSHPQQSPSQQQSPRGFSPSSGQYPAAFKTLPHNLNRQIGVYSPVHPVMPRHGYVTIPRRPRAPSWSSGPPSSPVDHLEPVYDNLGARTTADGSSVLSLNKINKSPEPVSSMRMRPLPSTPTSSSAKPQASTPTPAPALTPLSPLTPPRSTPTPPGSTPTSLPPSARFHSIQRSTPNIFNSSGHPLDRSAPEGAPEWFAKLPDEMEKRARRESSSPLTISPGQTPTTPSSSSPNTSSTLGRKIPPRPPPKPKKKSNNGPLYEDEGEDGTEV</sequence>
<dbReference type="InterPro" id="IPR036179">
    <property type="entry name" value="Ig-like_dom_sf"/>
</dbReference>
<keyword evidence="2 8" id="KW-0732">Signal</keyword>
<dbReference type="SMART" id="SM00408">
    <property type="entry name" value="IGc2"/>
    <property type="match status" value="1"/>
</dbReference>
<dbReference type="PANTHER" id="PTHR45842">
    <property type="entry name" value="SYNAPTIC ADHESION-LIKE MOLECULE SALM"/>
    <property type="match status" value="1"/>
</dbReference>